<gene>
    <name evidence="1" type="ORF">D0Y65_029809</name>
</gene>
<evidence type="ECO:0000313" key="1">
    <source>
        <dbReference type="EMBL" id="RZB79732.1"/>
    </source>
</evidence>
<dbReference type="PANTHER" id="PTHR31151:SF0">
    <property type="entry name" value="PROLINE-TRNA LIGASE (DUF1680)"/>
    <property type="match status" value="1"/>
</dbReference>
<dbReference type="Proteomes" id="UP000289340">
    <property type="component" value="Chromosome 11"/>
</dbReference>
<comment type="caution">
    <text evidence="1">The sequence shown here is derived from an EMBL/GenBank/DDBJ whole genome shotgun (WGS) entry which is preliminary data.</text>
</comment>
<organism evidence="1 2">
    <name type="scientific">Glycine soja</name>
    <name type="common">Wild soybean</name>
    <dbReference type="NCBI Taxonomy" id="3848"/>
    <lineage>
        <taxon>Eukaryota</taxon>
        <taxon>Viridiplantae</taxon>
        <taxon>Streptophyta</taxon>
        <taxon>Embryophyta</taxon>
        <taxon>Tracheophyta</taxon>
        <taxon>Spermatophyta</taxon>
        <taxon>Magnoliopsida</taxon>
        <taxon>eudicotyledons</taxon>
        <taxon>Gunneridae</taxon>
        <taxon>Pentapetalae</taxon>
        <taxon>rosids</taxon>
        <taxon>fabids</taxon>
        <taxon>Fabales</taxon>
        <taxon>Fabaceae</taxon>
        <taxon>Papilionoideae</taxon>
        <taxon>50 kb inversion clade</taxon>
        <taxon>NPAAA clade</taxon>
        <taxon>indigoferoid/millettioid clade</taxon>
        <taxon>Phaseoleae</taxon>
        <taxon>Glycine</taxon>
        <taxon>Glycine subgen. Soja</taxon>
    </lineage>
</organism>
<accession>A0A445I1C5</accession>
<reference evidence="1 2" key="1">
    <citation type="submission" date="2018-09" db="EMBL/GenBank/DDBJ databases">
        <title>A high-quality reference genome of wild soybean provides a powerful tool to mine soybean genomes.</title>
        <authorList>
            <person name="Xie M."/>
            <person name="Chung C.Y.L."/>
            <person name="Li M.-W."/>
            <person name="Wong F.-L."/>
            <person name="Chan T.-F."/>
            <person name="Lam H.-M."/>
        </authorList>
    </citation>
    <scope>NUCLEOTIDE SEQUENCE [LARGE SCALE GENOMIC DNA]</scope>
    <source>
        <strain evidence="2">cv. W05</strain>
        <tissue evidence="1">Hypocotyl of etiolated seedlings</tissue>
    </source>
</reference>
<evidence type="ECO:0000313" key="2">
    <source>
        <dbReference type="Proteomes" id="UP000289340"/>
    </source>
</evidence>
<name>A0A445I1C5_GLYSO</name>
<dbReference type="AlphaFoldDB" id="A0A445I1C5"/>
<dbReference type="PANTHER" id="PTHR31151">
    <property type="entry name" value="PROLINE-TRNA LIGASE (DUF1680)"/>
    <property type="match status" value="1"/>
</dbReference>
<proteinExistence type="predicted"/>
<dbReference type="EMBL" id="QZWG01000011">
    <property type="protein sequence ID" value="RZB79732.1"/>
    <property type="molecule type" value="Genomic_DNA"/>
</dbReference>
<sequence>MGKDSKEIFLSITRQWSTSDKLTLQLPINVRTLAMKAYISSKRNLVICFLLNPDDRPEYASIQAILYGPYLLVGHTIGESSSKFSTLAEANARSVMLEPFDLEWM</sequence>
<keyword evidence="2" id="KW-1185">Reference proteome</keyword>
<protein>
    <submittedName>
        <fullName evidence="1">Uncharacterized protein</fullName>
    </submittedName>
</protein>